<reference evidence="2 3" key="1">
    <citation type="journal article" date="2015" name="Proc. Natl. Acad. Sci. U.S.A.">
        <title>The resurrection genome of Boea hygrometrica: A blueprint for survival of dehydration.</title>
        <authorList>
            <person name="Xiao L."/>
            <person name="Yang G."/>
            <person name="Zhang L."/>
            <person name="Yang X."/>
            <person name="Zhao S."/>
            <person name="Ji Z."/>
            <person name="Zhou Q."/>
            <person name="Hu M."/>
            <person name="Wang Y."/>
            <person name="Chen M."/>
            <person name="Xu Y."/>
            <person name="Jin H."/>
            <person name="Xiao X."/>
            <person name="Hu G."/>
            <person name="Bao F."/>
            <person name="Hu Y."/>
            <person name="Wan P."/>
            <person name="Li L."/>
            <person name="Deng X."/>
            <person name="Kuang T."/>
            <person name="Xiang C."/>
            <person name="Zhu J.K."/>
            <person name="Oliver M.J."/>
            <person name="He Y."/>
        </authorList>
    </citation>
    <scope>NUCLEOTIDE SEQUENCE [LARGE SCALE GENOMIC DNA]</scope>
    <source>
        <strain evidence="3">cv. XS01</strain>
    </source>
</reference>
<dbReference type="PROSITE" id="PS51257">
    <property type="entry name" value="PROKAR_LIPOPROTEIN"/>
    <property type="match status" value="1"/>
</dbReference>
<protein>
    <submittedName>
        <fullName evidence="2">Uncharacterized protein</fullName>
    </submittedName>
</protein>
<evidence type="ECO:0000256" key="1">
    <source>
        <dbReference type="SAM" id="SignalP"/>
    </source>
</evidence>
<feature type="chain" id="PRO_5016232892" evidence="1">
    <location>
        <begin position="24"/>
        <end position="333"/>
    </location>
</feature>
<dbReference type="PANTHER" id="PTHR34458">
    <property type="entry name" value="POLLEN OLE E 1 ALLERGEN AND EXTENSIN FAMILY PROTEIN-RELATED"/>
    <property type="match status" value="1"/>
</dbReference>
<accession>A0A2Z7BGN0</accession>
<dbReference type="AlphaFoldDB" id="A0A2Z7BGN0"/>
<dbReference type="Proteomes" id="UP000250235">
    <property type="component" value="Unassembled WGS sequence"/>
</dbReference>
<dbReference type="OrthoDB" id="905355at2759"/>
<evidence type="ECO:0000313" key="3">
    <source>
        <dbReference type="Proteomes" id="UP000250235"/>
    </source>
</evidence>
<name>A0A2Z7BGN0_9LAMI</name>
<organism evidence="2 3">
    <name type="scientific">Dorcoceras hygrometricum</name>
    <dbReference type="NCBI Taxonomy" id="472368"/>
    <lineage>
        <taxon>Eukaryota</taxon>
        <taxon>Viridiplantae</taxon>
        <taxon>Streptophyta</taxon>
        <taxon>Embryophyta</taxon>
        <taxon>Tracheophyta</taxon>
        <taxon>Spermatophyta</taxon>
        <taxon>Magnoliopsida</taxon>
        <taxon>eudicotyledons</taxon>
        <taxon>Gunneridae</taxon>
        <taxon>Pentapetalae</taxon>
        <taxon>asterids</taxon>
        <taxon>lamiids</taxon>
        <taxon>Lamiales</taxon>
        <taxon>Gesneriaceae</taxon>
        <taxon>Didymocarpoideae</taxon>
        <taxon>Trichosporeae</taxon>
        <taxon>Loxocarpinae</taxon>
        <taxon>Dorcoceras</taxon>
    </lineage>
</organism>
<evidence type="ECO:0000313" key="2">
    <source>
        <dbReference type="EMBL" id="KZV31141.1"/>
    </source>
</evidence>
<proteinExistence type="predicted"/>
<dbReference type="PANTHER" id="PTHR34458:SF5">
    <property type="entry name" value="POLLEN OLE E 1 ALLERGEN AND EXTENSIN FAMILY PROTEIN"/>
    <property type="match status" value="1"/>
</dbReference>
<feature type="signal peptide" evidence="1">
    <location>
        <begin position="1"/>
        <end position="23"/>
    </location>
</feature>
<keyword evidence="3" id="KW-1185">Reference proteome</keyword>
<gene>
    <name evidence="2" type="ORF">F511_11854</name>
</gene>
<dbReference type="EMBL" id="KV007739">
    <property type="protein sequence ID" value="KZV31141.1"/>
    <property type="molecule type" value="Genomic_DNA"/>
</dbReference>
<sequence>MALKALVLISILVVGCVVPMVQSQLLGLLGLLRIQGILYCTANGNVGVNGTSTPVFPNALVQLRCGGNVVSTATTNRSGIFSILLDPLNFVLSSLLSGCKLVVNTPLASCDASLPSIGSLESTLQFLGNVILGLLNVGNIIPSAQIVRDTISPRVTTWEDVALADKQLIFDRLDNKFEYEKTNVVMAEVERLAMKAIREADPVTGELPSVIDTFEQLFHRGGQWKNDWAAQKHAEMIEFRSTQPESEVSVSVVDNMHQPKDVDIMTQVLGSRSRYVKGLGPLPKLSVVGGSKATNLRATCRDDSEKFSTMQKTIDDQKQIIDEQHKKFEALLQ</sequence>
<dbReference type="InterPro" id="IPR040404">
    <property type="entry name" value="Phylloplanin-like"/>
</dbReference>
<keyword evidence="1" id="KW-0732">Signal</keyword>